<dbReference type="InterPro" id="IPR040632">
    <property type="entry name" value="Sulfotransfer_4"/>
</dbReference>
<dbReference type="PANTHER" id="PTHR36978">
    <property type="entry name" value="P-LOOP CONTAINING NUCLEOTIDE TRIPHOSPHATE HYDROLASE"/>
    <property type="match status" value="1"/>
</dbReference>
<gene>
    <name evidence="1" type="ORF">GCM10010411_65050</name>
</gene>
<dbReference type="RefSeq" id="WP_344546304.1">
    <property type="nucleotide sequence ID" value="NZ_BAAATD010000010.1"/>
</dbReference>
<name>A0ABP6CLX2_9ACTN</name>
<evidence type="ECO:0000313" key="2">
    <source>
        <dbReference type="Proteomes" id="UP001501509"/>
    </source>
</evidence>
<dbReference type="Pfam" id="PF17784">
    <property type="entry name" value="Sulfotransfer_4"/>
    <property type="match status" value="1"/>
</dbReference>
<proteinExistence type="predicted"/>
<dbReference type="InterPro" id="IPR027417">
    <property type="entry name" value="P-loop_NTPase"/>
</dbReference>
<keyword evidence="2" id="KW-1185">Reference proteome</keyword>
<dbReference type="SUPFAM" id="SSF52540">
    <property type="entry name" value="P-loop containing nucleoside triphosphate hydrolases"/>
    <property type="match status" value="1"/>
</dbReference>
<sequence length="229" mass="26134">MKVIGAGFGRTGTRSLKAALETLGFGPCYHMSEVIAEPHRVRQWLDVGEGRGSDWDEVFAGYQAAVDWPAASYWRELAEHYPGSKVILTVRDPARWYASVSETIFAGALAERRRLPLRRRLVRRLVRLRSPDFALYPRMARATFIDRVFDGRIDDQEHVTAVFERHIAEVKATIPPERLLVFEAGDGWGPLCAFLGVPVPAEPYPQVNERAAFRRKRPRRLLRLIVRGR</sequence>
<reference evidence="2" key="1">
    <citation type="journal article" date="2019" name="Int. J. Syst. Evol. Microbiol.">
        <title>The Global Catalogue of Microorganisms (GCM) 10K type strain sequencing project: providing services to taxonomists for standard genome sequencing and annotation.</title>
        <authorList>
            <consortium name="The Broad Institute Genomics Platform"/>
            <consortium name="The Broad Institute Genome Sequencing Center for Infectious Disease"/>
            <person name="Wu L."/>
            <person name="Ma J."/>
        </authorList>
    </citation>
    <scope>NUCLEOTIDE SEQUENCE [LARGE SCALE GENOMIC DNA]</scope>
    <source>
        <strain evidence="2">JCM 6833</strain>
    </source>
</reference>
<dbReference type="EMBL" id="BAAATD010000010">
    <property type="protein sequence ID" value="GAA2620220.1"/>
    <property type="molecule type" value="Genomic_DNA"/>
</dbReference>
<accession>A0ABP6CLX2</accession>
<dbReference type="Proteomes" id="UP001501509">
    <property type="component" value="Unassembled WGS sequence"/>
</dbReference>
<protein>
    <submittedName>
        <fullName evidence="1">Sulfotransferase family protein</fullName>
    </submittedName>
</protein>
<evidence type="ECO:0000313" key="1">
    <source>
        <dbReference type="EMBL" id="GAA2620220.1"/>
    </source>
</evidence>
<dbReference type="PANTHER" id="PTHR36978:SF4">
    <property type="entry name" value="P-LOOP CONTAINING NUCLEOSIDE TRIPHOSPHATE HYDROLASE PROTEIN"/>
    <property type="match status" value="1"/>
</dbReference>
<dbReference type="Gene3D" id="3.40.50.300">
    <property type="entry name" value="P-loop containing nucleotide triphosphate hydrolases"/>
    <property type="match status" value="1"/>
</dbReference>
<organism evidence="1 2">
    <name type="scientific">Actinomadura fulvescens</name>
    <dbReference type="NCBI Taxonomy" id="46160"/>
    <lineage>
        <taxon>Bacteria</taxon>
        <taxon>Bacillati</taxon>
        <taxon>Actinomycetota</taxon>
        <taxon>Actinomycetes</taxon>
        <taxon>Streptosporangiales</taxon>
        <taxon>Thermomonosporaceae</taxon>
        <taxon>Actinomadura</taxon>
    </lineage>
</organism>
<comment type="caution">
    <text evidence="1">The sequence shown here is derived from an EMBL/GenBank/DDBJ whole genome shotgun (WGS) entry which is preliminary data.</text>
</comment>